<evidence type="ECO:0000256" key="8">
    <source>
        <dbReference type="SAM" id="Phobius"/>
    </source>
</evidence>
<evidence type="ECO:0000256" key="2">
    <source>
        <dbReference type="ARBA" id="ARBA00022448"/>
    </source>
</evidence>
<evidence type="ECO:0000256" key="6">
    <source>
        <dbReference type="ARBA" id="ARBA00022989"/>
    </source>
</evidence>
<evidence type="ECO:0000256" key="1">
    <source>
        <dbReference type="ARBA" id="ARBA00004429"/>
    </source>
</evidence>
<gene>
    <name evidence="9" type="ORF">CTAYLR_000370</name>
</gene>
<dbReference type="EMBL" id="JAQMWT010000317">
    <property type="protein sequence ID" value="KAJ8605090.1"/>
    <property type="molecule type" value="Genomic_DNA"/>
</dbReference>
<keyword evidence="6 8" id="KW-1133">Transmembrane helix</keyword>
<sequence>MEKEAVVGMLCGIVMGVAFEKSRVFDPEVIRSQMSMESFIMMKMFLSAVAASSTSLLVLSLVVPSRVAKCREGVSGATKSKQAGIVGGLLLGAGMTISGACPGMVLAQVGSGTTRSLVTFVGCLAGALTHSVVEPAYRKAWPKMADRKAARLMESWRVALTILTVVCAVAVYGIEKAFPWRAEAERALGRPLGPEKGQLFFTAAAWRPQTAGALIGGLQVPLVGLISQTLGTSSAYVTLVGTVVDPTRPGRVDLKAKVGKYWQVALVLGVPLGAFLSSKASGLFRADHDAVGLGAAFFGGALLVFGARVAGGCTSGSGISGVSCLSETALYAVGAMFAGAIATKLFL</sequence>
<dbReference type="AlphaFoldDB" id="A0AAD7UFV1"/>
<feature type="transmembrane region" description="Helical" evidence="8">
    <location>
        <begin position="83"/>
        <end position="105"/>
    </location>
</feature>
<feature type="transmembrane region" description="Helical" evidence="8">
    <location>
        <begin position="329"/>
        <end position="346"/>
    </location>
</feature>
<reference evidence="9" key="1">
    <citation type="submission" date="2023-01" db="EMBL/GenBank/DDBJ databases">
        <title>Metagenome sequencing of chrysophaentin producing Chrysophaeum taylorii.</title>
        <authorList>
            <person name="Davison J."/>
            <person name="Bewley C."/>
        </authorList>
    </citation>
    <scope>NUCLEOTIDE SEQUENCE</scope>
    <source>
        <strain evidence="9">NIES-1699</strain>
    </source>
</reference>
<keyword evidence="5 8" id="KW-0812">Transmembrane</keyword>
<evidence type="ECO:0000313" key="10">
    <source>
        <dbReference type="Proteomes" id="UP001230188"/>
    </source>
</evidence>
<evidence type="ECO:0000256" key="3">
    <source>
        <dbReference type="ARBA" id="ARBA00022475"/>
    </source>
</evidence>
<feature type="transmembrane region" description="Helical" evidence="8">
    <location>
        <begin position="44"/>
        <end position="63"/>
    </location>
</feature>
<name>A0AAD7UFV1_9STRA</name>
<dbReference type="Proteomes" id="UP001230188">
    <property type="component" value="Unassembled WGS sequence"/>
</dbReference>
<feature type="transmembrane region" description="Helical" evidence="8">
    <location>
        <begin position="158"/>
        <end position="174"/>
    </location>
</feature>
<feature type="transmembrane region" description="Helical" evidence="8">
    <location>
        <begin position="117"/>
        <end position="137"/>
    </location>
</feature>
<dbReference type="InterPro" id="IPR007272">
    <property type="entry name" value="Sulf_transp_TsuA/YedE"/>
</dbReference>
<evidence type="ECO:0000256" key="4">
    <source>
        <dbReference type="ARBA" id="ARBA00022519"/>
    </source>
</evidence>
<proteinExistence type="predicted"/>
<evidence type="ECO:0000256" key="5">
    <source>
        <dbReference type="ARBA" id="ARBA00022692"/>
    </source>
</evidence>
<dbReference type="PANTHER" id="PTHR30574">
    <property type="entry name" value="INNER MEMBRANE PROTEIN YEDE"/>
    <property type="match status" value="1"/>
</dbReference>
<protein>
    <recommendedName>
        <fullName evidence="11">Sulphur transport domain-containing protein</fullName>
    </recommendedName>
</protein>
<keyword evidence="7 8" id="KW-0472">Membrane</keyword>
<keyword evidence="10" id="KW-1185">Reference proteome</keyword>
<keyword evidence="3" id="KW-1003">Cell membrane</keyword>
<comment type="caution">
    <text evidence="9">The sequence shown here is derived from an EMBL/GenBank/DDBJ whole genome shotgun (WGS) entry which is preliminary data.</text>
</comment>
<feature type="transmembrane region" description="Helical" evidence="8">
    <location>
        <begin position="290"/>
        <end position="309"/>
    </location>
</feature>
<keyword evidence="2" id="KW-0813">Transport</keyword>
<accession>A0AAD7UFV1</accession>
<keyword evidence="4" id="KW-0997">Cell inner membrane</keyword>
<dbReference type="GO" id="GO:0005886">
    <property type="term" value="C:plasma membrane"/>
    <property type="evidence" value="ECO:0007669"/>
    <property type="project" value="UniProtKB-SubCell"/>
</dbReference>
<evidence type="ECO:0008006" key="11">
    <source>
        <dbReference type="Google" id="ProtNLM"/>
    </source>
</evidence>
<evidence type="ECO:0000256" key="7">
    <source>
        <dbReference type="ARBA" id="ARBA00023136"/>
    </source>
</evidence>
<comment type="subcellular location">
    <subcellularLocation>
        <location evidence="1">Cell inner membrane</location>
        <topology evidence="1">Multi-pass membrane protein</topology>
    </subcellularLocation>
</comment>
<evidence type="ECO:0000313" key="9">
    <source>
        <dbReference type="EMBL" id="KAJ8605090.1"/>
    </source>
</evidence>
<dbReference type="PANTHER" id="PTHR30574:SF1">
    <property type="entry name" value="SULPHUR TRANSPORT DOMAIN-CONTAINING PROTEIN"/>
    <property type="match status" value="1"/>
</dbReference>
<organism evidence="9 10">
    <name type="scientific">Chrysophaeum taylorii</name>
    <dbReference type="NCBI Taxonomy" id="2483200"/>
    <lineage>
        <taxon>Eukaryota</taxon>
        <taxon>Sar</taxon>
        <taxon>Stramenopiles</taxon>
        <taxon>Ochrophyta</taxon>
        <taxon>Pelagophyceae</taxon>
        <taxon>Pelagomonadales</taxon>
        <taxon>Pelagomonadaceae</taxon>
        <taxon>Chrysophaeum</taxon>
    </lineage>
</organism>
<feature type="transmembrane region" description="Helical" evidence="8">
    <location>
        <begin position="261"/>
        <end position="278"/>
    </location>
</feature>
<dbReference type="Pfam" id="PF04143">
    <property type="entry name" value="Sulf_transp"/>
    <property type="match status" value="1"/>
</dbReference>